<evidence type="ECO:0000313" key="2">
    <source>
        <dbReference type="EnsemblMetazoa" id="GPPI019211-PA"/>
    </source>
</evidence>
<accession>A0A1B0B542</accession>
<keyword evidence="3" id="KW-1185">Reference proteome</keyword>
<dbReference type="EnsemblMetazoa" id="GPPI019211-RA">
    <property type="protein sequence ID" value="GPPI019211-PA"/>
    <property type="gene ID" value="GPPI019211"/>
</dbReference>
<reference evidence="3" key="1">
    <citation type="submission" date="2015-01" db="EMBL/GenBank/DDBJ databases">
        <authorList>
            <person name="Aksoy S."/>
            <person name="Warren W."/>
            <person name="Wilson R.K."/>
        </authorList>
    </citation>
    <scope>NUCLEOTIDE SEQUENCE [LARGE SCALE GENOMIC DNA]</scope>
    <source>
        <strain evidence="3">IAEA</strain>
    </source>
</reference>
<organism evidence="2 3">
    <name type="scientific">Glossina palpalis gambiensis</name>
    <dbReference type="NCBI Taxonomy" id="67801"/>
    <lineage>
        <taxon>Eukaryota</taxon>
        <taxon>Metazoa</taxon>
        <taxon>Ecdysozoa</taxon>
        <taxon>Arthropoda</taxon>
        <taxon>Hexapoda</taxon>
        <taxon>Insecta</taxon>
        <taxon>Pterygota</taxon>
        <taxon>Neoptera</taxon>
        <taxon>Endopterygota</taxon>
        <taxon>Diptera</taxon>
        <taxon>Brachycera</taxon>
        <taxon>Muscomorpha</taxon>
        <taxon>Hippoboscoidea</taxon>
        <taxon>Glossinidae</taxon>
        <taxon>Glossina</taxon>
    </lineage>
</organism>
<feature type="transmembrane region" description="Helical" evidence="1">
    <location>
        <begin position="44"/>
        <end position="64"/>
    </location>
</feature>
<dbReference type="Proteomes" id="UP000092460">
    <property type="component" value="Unassembled WGS sequence"/>
</dbReference>
<dbReference type="AlphaFoldDB" id="A0A1B0B542"/>
<evidence type="ECO:0000256" key="1">
    <source>
        <dbReference type="SAM" id="Phobius"/>
    </source>
</evidence>
<feature type="transmembrane region" description="Helical" evidence="1">
    <location>
        <begin position="76"/>
        <end position="101"/>
    </location>
</feature>
<sequence>MDLLNNDDQNKQSLNKKKLLSKSKIFPVCENRTTEIAIQEPSESYNFCFGHLVKAWFVLILVVARNGACNVNKTAYVFLPTATACLASVAFGLALMTAVYLTGNVF</sequence>
<keyword evidence="1" id="KW-0472">Membrane</keyword>
<proteinExistence type="predicted"/>
<protein>
    <submittedName>
        <fullName evidence="2">Uncharacterized protein</fullName>
    </submittedName>
</protein>
<evidence type="ECO:0000313" key="3">
    <source>
        <dbReference type="Proteomes" id="UP000092460"/>
    </source>
</evidence>
<dbReference type="EMBL" id="JXJN01008606">
    <property type="status" value="NOT_ANNOTATED_CDS"/>
    <property type="molecule type" value="Genomic_DNA"/>
</dbReference>
<keyword evidence="1" id="KW-1133">Transmembrane helix</keyword>
<name>A0A1B0B542_9MUSC</name>
<keyword evidence="1" id="KW-0812">Transmembrane</keyword>
<dbReference type="VEuPathDB" id="VectorBase:GPPI019211"/>
<reference evidence="2" key="2">
    <citation type="submission" date="2020-05" db="UniProtKB">
        <authorList>
            <consortium name="EnsemblMetazoa"/>
        </authorList>
    </citation>
    <scope>IDENTIFICATION</scope>
    <source>
        <strain evidence="2">IAEA</strain>
    </source>
</reference>